<dbReference type="Proteomes" id="UP001560019">
    <property type="component" value="Unassembled WGS sequence"/>
</dbReference>
<feature type="domain" description="HTH cro/C1-type" evidence="4">
    <location>
        <begin position="19"/>
        <end position="73"/>
    </location>
</feature>
<keyword evidence="2" id="KW-0238">DNA-binding</keyword>
<evidence type="ECO:0000256" key="1">
    <source>
        <dbReference type="ARBA" id="ARBA00023015"/>
    </source>
</evidence>
<name>A0ABV3XNC7_9RHOB</name>
<dbReference type="Pfam" id="PF09856">
    <property type="entry name" value="ScfRs"/>
    <property type="match status" value="1"/>
</dbReference>
<accession>A0ABV3XNC7</accession>
<dbReference type="CDD" id="cd00093">
    <property type="entry name" value="HTH_XRE"/>
    <property type="match status" value="1"/>
</dbReference>
<dbReference type="InterPro" id="IPR010982">
    <property type="entry name" value="Lambda_DNA-bd_dom_sf"/>
</dbReference>
<dbReference type="EMBL" id="JBEHHI010000001">
    <property type="protein sequence ID" value="MEX5726816.1"/>
    <property type="molecule type" value="Genomic_DNA"/>
</dbReference>
<evidence type="ECO:0000313" key="6">
    <source>
        <dbReference type="Proteomes" id="UP001560019"/>
    </source>
</evidence>
<sequence length="444" mass="48264">MEKKGDFALPRSALTGTRIRERRAFLGLRQAELARRVGISPSYLNLIEHNRRRIGGKLLVEIARELEVEASQLTQGAGAALIETLRLAAADHQAAAEELDRVEEFAGRFPGWAQLLADGQRRISDMERTVEMLTDRMTHDPFLSASLHEVLSTVTAIRSTAAILAETDDIDPDWQRRFHRNIGDDSQRLAEGAQALVAYLDDSSDDAQIRSSPQEEVEAWLRAQDYHVAALERGLPPSLDSIIAAAPDLTSAPARDIARAYLTRYRQDAEHMPLAAFAEEVRAVGAEPGHLARRFGVDAAAVFRRLAALPSDMAPGPVGLAVCDGSGTLTFRKPVEGFALPRFGAACPLWPLYQALSRPMAPLRAVVETAGRVSQRFVTYALCQPSGAAGFDGPPVLEAAMLILPDDPDAAPGVPVQPVGTSCRICPRRDCIARREPSILSDGF</sequence>
<dbReference type="SUPFAM" id="SSF47413">
    <property type="entry name" value="lambda repressor-like DNA-binding domains"/>
    <property type="match status" value="1"/>
</dbReference>
<dbReference type="PANTHER" id="PTHR46797">
    <property type="entry name" value="HTH-TYPE TRANSCRIPTIONAL REGULATOR"/>
    <property type="match status" value="1"/>
</dbReference>
<dbReference type="Pfam" id="PF01381">
    <property type="entry name" value="HTH_3"/>
    <property type="match status" value="1"/>
</dbReference>
<reference evidence="5 6" key="1">
    <citation type="submission" date="2024-06" db="EMBL/GenBank/DDBJ databases">
        <title>Genome of Rhodovulum iodosum, a marine photoferrotroph.</title>
        <authorList>
            <person name="Bianchini G."/>
            <person name="Nikeleit V."/>
            <person name="Kappler A."/>
            <person name="Bryce C."/>
            <person name="Sanchez-Baracaldo P."/>
        </authorList>
    </citation>
    <scope>NUCLEOTIDE SEQUENCE [LARGE SCALE GENOMIC DNA]</scope>
    <source>
        <strain evidence="5 6">UT/N1</strain>
    </source>
</reference>
<evidence type="ECO:0000256" key="2">
    <source>
        <dbReference type="ARBA" id="ARBA00023125"/>
    </source>
</evidence>
<evidence type="ECO:0000313" key="5">
    <source>
        <dbReference type="EMBL" id="MEX5726816.1"/>
    </source>
</evidence>
<gene>
    <name evidence="5" type="ORF">Ga0609869_000169</name>
</gene>
<dbReference type="InterPro" id="IPR018653">
    <property type="entry name" value="ScfR_C"/>
</dbReference>
<protein>
    <submittedName>
        <fullName evidence="5">Transcriptional regulator with XRE-family HTH domain</fullName>
    </submittedName>
</protein>
<keyword evidence="3" id="KW-0804">Transcription</keyword>
<dbReference type="SMART" id="SM00530">
    <property type="entry name" value="HTH_XRE"/>
    <property type="match status" value="1"/>
</dbReference>
<evidence type="ECO:0000259" key="4">
    <source>
        <dbReference type="PROSITE" id="PS50943"/>
    </source>
</evidence>
<dbReference type="PANTHER" id="PTHR46797:SF23">
    <property type="entry name" value="HTH-TYPE TRANSCRIPTIONAL REGULATOR SUTR"/>
    <property type="match status" value="1"/>
</dbReference>
<organism evidence="5 6">
    <name type="scientific">Rhodovulum iodosum</name>
    <dbReference type="NCBI Taxonomy" id="68291"/>
    <lineage>
        <taxon>Bacteria</taxon>
        <taxon>Pseudomonadati</taxon>
        <taxon>Pseudomonadota</taxon>
        <taxon>Alphaproteobacteria</taxon>
        <taxon>Rhodobacterales</taxon>
        <taxon>Paracoccaceae</taxon>
        <taxon>Rhodovulum</taxon>
    </lineage>
</organism>
<evidence type="ECO:0000256" key="3">
    <source>
        <dbReference type="ARBA" id="ARBA00023163"/>
    </source>
</evidence>
<dbReference type="Gene3D" id="1.10.260.40">
    <property type="entry name" value="lambda repressor-like DNA-binding domains"/>
    <property type="match status" value="1"/>
</dbReference>
<dbReference type="InterPro" id="IPR050807">
    <property type="entry name" value="TransReg_Diox_bact_type"/>
</dbReference>
<dbReference type="PROSITE" id="PS50943">
    <property type="entry name" value="HTH_CROC1"/>
    <property type="match status" value="1"/>
</dbReference>
<keyword evidence="1" id="KW-0805">Transcription regulation</keyword>
<comment type="caution">
    <text evidence="5">The sequence shown here is derived from an EMBL/GenBank/DDBJ whole genome shotgun (WGS) entry which is preliminary data.</text>
</comment>
<proteinExistence type="predicted"/>
<keyword evidence="6" id="KW-1185">Reference proteome</keyword>
<dbReference type="InterPro" id="IPR001387">
    <property type="entry name" value="Cro/C1-type_HTH"/>
</dbReference>